<accession>A0A833QV72</accession>
<dbReference type="Gene3D" id="1.25.70.10">
    <property type="entry name" value="Transcription termination factor 3, mitochondrial"/>
    <property type="match status" value="1"/>
</dbReference>
<keyword evidence="2" id="KW-0806">Transcription termination</keyword>
<evidence type="ECO:0000256" key="3">
    <source>
        <dbReference type="ARBA" id="ARBA00022946"/>
    </source>
</evidence>
<keyword evidence="5" id="KW-1185">Reference proteome</keyword>
<dbReference type="OrthoDB" id="637682at2759"/>
<dbReference type="PANTHER" id="PTHR13068">
    <property type="entry name" value="CGI-12 PROTEIN-RELATED"/>
    <property type="match status" value="1"/>
</dbReference>
<evidence type="ECO:0000313" key="5">
    <source>
        <dbReference type="Proteomes" id="UP000623129"/>
    </source>
</evidence>
<sequence>MSTLSPLSPSLPLHPQALNSQITPQPVSSRFQLSAFTPSLRSPTLPKIPLSPHEIPKIPSTRTLFDQKLHLLHSHGVDFSPSDLRRISEMCPELLQSSPCLISAAISFLLSEVDLSPSNLPHLLRRRPRLLLSPVKTRLRPAFFFLLSLDLTPVKDYAFLLCFSVEDKFLPRLDFLREIGFSHKEARSMVRRFPWLFHYSIEKNMRPKYEFLMKDMRRGLEELRDFPEYFSCSLENRILPRHEMCKRMGLRLSLPAMLRPGDAKFNSLLRRFGGPSLPVMDSPLWNAGVNSSIDNRI</sequence>
<evidence type="ECO:0000313" key="4">
    <source>
        <dbReference type="EMBL" id="KAF3326147.1"/>
    </source>
</evidence>
<gene>
    <name evidence="4" type="ORF">FCM35_KLT09227</name>
</gene>
<organism evidence="4 5">
    <name type="scientific">Carex littledalei</name>
    <dbReference type="NCBI Taxonomy" id="544730"/>
    <lineage>
        <taxon>Eukaryota</taxon>
        <taxon>Viridiplantae</taxon>
        <taxon>Streptophyta</taxon>
        <taxon>Embryophyta</taxon>
        <taxon>Tracheophyta</taxon>
        <taxon>Spermatophyta</taxon>
        <taxon>Magnoliopsida</taxon>
        <taxon>Liliopsida</taxon>
        <taxon>Poales</taxon>
        <taxon>Cyperaceae</taxon>
        <taxon>Cyperoideae</taxon>
        <taxon>Cariceae</taxon>
        <taxon>Carex</taxon>
        <taxon>Carex subgen. Euthyceras</taxon>
    </lineage>
</organism>
<dbReference type="InterPro" id="IPR003690">
    <property type="entry name" value="MTERF"/>
</dbReference>
<dbReference type="GO" id="GO:0006353">
    <property type="term" value="P:DNA-templated transcription termination"/>
    <property type="evidence" value="ECO:0007669"/>
    <property type="project" value="UniProtKB-KW"/>
</dbReference>
<reference evidence="4" key="1">
    <citation type="submission" date="2020-01" db="EMBL/GenBank/DDBJ databases">
        <title>Genome sequence of Kobresia littledalei, the first chromosome-level genome in the family Cyperaceae.</title>
        <authorList>
            <person name="Qu G."/>
        </authorList>
    </citation>
    <scope>NUCLEOTIDE SEQUENCE</scope>
    <source>
        <strain evidence="4">C.B.Clarke</strain>
        <tissue evidence="4">Leaf</tissue>
    </source>
</reference>
<evidence type="ECO:0000256" key="1">
    <source>
        <dbReference type="ARBA" id="ARBA00007692"/>
    </source>
</evidence>
<dbReference type="GO" id="GO:0003676">
    <property type="term" value="F:nucleic acid binding"/>
    <property type="evidence" value="ECO:0007669"/>
    <property type="project" value="InterPro"/>
</dbReference>
<dbReference type="Pfam" id="PF02536">
    <property type="entry name" value="mTERF"/>
    <property type="match status" value="1"/>
</dbReference>
<keyword evidence="2" id="KW-0805">Transcription regulation</keyword>
<dbReference type="Proteomes" id="UP000623129">
    <property type="component" value="Unassembled WGS sequence"/>
</dbReference>
<dbReference type="EMBL" id="SWLB01000019">
    <property type="protein sequence ID" value="KAF3326147.1"/>
    <property type="molecule type" value="Genomic_DNA"/>
</dbReference>
<evidence type="ECO:0000256" key="2">
    <source>
        <dbReference type="ARBA" id="ARBA00022472"/>
    </source>
</evidence>
<keyword evidence="3" id="KW-0809">Transit peptide</keyword>
<protein>
    <submittedName>
        <fullName evidence="4">mTERF</fullName>
    </submittedName>
</protein>
<comment type="caution">
    <text evidence="4">The sequence shown here is derived from an EMBL/GenBank/DDBJ whole genome shotgun (WGS) entry which is preliminary data.</text>
</comment>
<dbReference type="InterPro" id="IPR038538">
    <property type="entry name" value="MTERF_sf"/>
</dbReference>
<proteinExistence type="inferred from homology"/>
<comment type="similarity">
    <text evidence="1">Belongs to the mTERF family.</text>
</comment>
<dbReference type="AlphaFoldDB" id="A0A833QV72"/>
<dbReference type="SMART" id="SM00733">
    <property type="entry name" value="Mterf"/>
    <property type="match status" value="5"/>
</dbReference>
<keyword evidence="2" id="KW-0804">Transcription</keyword>
<dbReference type="PANTHER" id="PTHR13068:SF46">
    <property type="entry name" value="OS03G0360600 PROTEIN"/>
    <property type="match status" value="1"/>
</dbReference>
<name>A0A833QV72_9POAL</name>